<dbReference type="InParanoid" id="C7ZR50"/>
<dbReference type="AlphaFoldDB" id="C7ZR50"/>
<name>C7ZR50_FUSV7</name>
<proteinExistence type="predicted"/>
<dbReference type="VEuPathDB" id="FungiDB:NECHADRAFT_89418"/>
<feature type="region of interest" description="Disordered" evidence="1">
    <location>
        <begin position="1"/>
        <end position="46"/>
    </location>
</feature>
<dbReference type="KEGG" id="nhe:NECHADRAFT_89418"/>
<organism evidence="2 3">
    <name type="scientific">Fusarium vanettenii (strain ATCC MYA-4622 / CBS 123669 / FGSC 9596 / NRRL 45880 / 77-13-4)</name>
    <name type="common">Fusarium solani subsp. pisi</name>
    <dbReference type="NCBI Taxonomy" id="660122"/>
    <lineage>
        <taxon>Eukaryota</taxon>
        <taxon>Fungi</taxon>
        <taxon>Dikarya</taxon>
        <taxon>Ascomycota</taxon>
        <taxon>Pezizomycotina</taxon>
        <taxon>Sordariomycetes</taxon>
        <taxon>Hypocreomycetidae</taxon>
        <taxon>Hypocreales</taxon>
        <taxon>Nectriaceae</taxon>
        <taxon>Fusarium</taxon>
        <taxon>Fusarium solani species complex</taxon>
        <taxon>Fusarium vanettenii</taxon>
    </lineage>
</organism>
<dbReference type="EMBL" id="GG699032">
    <property type="protein sequence ID" value="EEU33507.1"/>
    <property type="molecule type" value="Genomic_DNA"/>
</dbReference>
<evidence type="ECO:0000313" key="3">
    <source>
        <dbReference type="Proteomes" id="UP000005206"/>
    </source>
</evidence>
<evidence type="ECO:0000256" key="1">
    <source>
        <dbReference type="SAM" id="MobiDB-lite"/>
    </source>
</evidence>
<dbReference type="Proteomes" id="UP000005206">
    <property type="component" value="Unassembled WGS sequence"/>
</dbReference>
<keyword evidence="3" id="KW-1185">Reference proteome</keyword>
<protein>
    <submittedName>
        <fullName evidence="2">Uncharacterized protein</fullName>
    </submittedName>
</protein>
<dbReference type="GeneID" id="9666743"/>
<gene>
    <name evidence="2" type="ORF">NECHADRAFT_89418</name>
</gene>
<dbReference type="HOGENOM" id="CLU_1250983_0_0_1"/>
<evidence type="ECO:0000313" key="2">
    <source>
        <dbReference type="EMBL" id="EEU33507.1"/>
    </source>
</evidence>
<accession>C7ZR50</accession>
<sequence length="221" mass="24687">MTISNIKGDNSDITDDNTPAFDDLFDNDNANPGRKDIDISSSDDDSDHKLDLEEIKLVRPRKFGGRYLLLSSALGNSGGAAHRRHQEHIDKLINSRITGSNDKDDSFSGTYANYRFDGPPDFDYSRPDSDYPEWDLFLYIERLINEYYDGIESGELDEEIANNDTLIANNGKIMTPVTGKGKETAGTKRDKTKGKSNVVRKTKNRVRDAAKAYMNGGYGES</sequence>
<dbReference type="RefSeq" id="XP_003039220.1">
    <property type="nucleotide sequence ID" value="XM_003039174.1"/>
</dbReference>
<feature type="region of interest" description="Disordered" evidence="1">
    <location>
        <begin position="177"/>
        <end position="198"/>
    </location>
</feature>
<feature type="compositionally biased region" description="Basic and acidic residues" evidence="1">
    <location>
        <begin position="180"/>
        <end position="189"/>
    </location>
</feature>
<reference evidence="2 3" key="1">
    <citation type="journal article" date="2009" name="PLoS Genet.">
        <title>The genome of Nectria haematococca: contribution of supernumerary chromosomes to gene expansion.</title>
        <authorList>
            <person name="Coleman J.J."/>
            <person name="Rounsley S.D."/>
            <person name="Rodriguez-Carres M."/>
            <person name="Kuo A."/>
            <person name="Wasmann C.C."/>
            <person name="Grimwood J."/>
            <person name="Schmutz J."/>
            <person name="Taga M."/>
            <person name="White G.J."/>
            <person name="Zhou S."/>
            <person name="Schwartz D.C."/>
            <person name="Freitag M."/>
            <person name="Ma L.J."/>
            <person name="Danchin E.G."/>
            <person name="Henrissat B."/>
            <person name="Coutinho P.M."/>
            <person name="Nelson D.R."/>
            <person name="Straney D."/>
            <person name="Napoli C.A."/>
            <person name="Barker B.M."/>
            <person name="Gribskov M."/>
            <person name="Rep M."/>
            <person name="Kroken S."/>
            <person name="Molnar I."/>
            <person name="Rensing C."/>
            <person name="Kennell J.C."/>
            <person name="Zamora J."/>
            <person name="Farman M.L."/>
            <person name="Selker E.U."/>
            <person name="Salamov A."/>
            <person name="Shapiro H."/>
            <person name="Pangilinan J."/>
            <person name="Lindquist E."/>
            <person name="Lamers C."/>
            <person name="Grigoriev I.V."/>
            <person name="Geiser D.M."/>
            <person name="Covert S.F."/>
            <person name="Temporini E."/>
            <person name="Vanetten H.D."/>
        </authorList>
    </citation>
    <scope>NUCLEOTIDE SEQUENCE [LARGE SCALE GENOMIC DNA]</scope>
    <source>
        <strain evidence="3">ATCC MYA-4622 / CBS 123669 / FGSC 9596 / NRRL 45880 / 77-13-4</strain>
    </source>
</reference>